<proteinExistence type="predicted"/>
<evidence type="ECO:0000313" key="3">
    <source>
        <dbReference type="Proteomes" id="UP001346869"/>
    </source>
</evidence>
<organism evidence="2 3">
    <name type="scientific">Eleginops maclovinus</name>
    <name type="common">Patagonian blennie</name>
    <name type="synonym">Eleginus maclovinus</name>
    <dbReference type="NCBI Taxonomy" id="56733"/>
    <lineage>
        <taxon>Eukaryota</taxon>
        <taxon>Metazoa</taxon>
        <taxon>Chordata</taxon>
        <taxon>Craniata</taxon>
        <taxon>Vertebrata</taxon>
        <taxon>Euteleostomi</taxon>
        <taxon>Actinopterygii</taxon>
        <taxon>Neopterygii</taxon>
        <taxon>Teleostei</taxon>
        <taxon>Neoteleostei</taxon>
        <taxon>Acanthomorphata</taxon>
        <taxon>Eupercaria</taxon>
        <taxon>Perciformes</taxon>
        <taxon>Notothenioidei</taxon>
        <taxon>Eleginopidae</taxon>
        <taxon>Eleginops</taxon>
    </lineage>
</organism>
<reference evidence="2 3" key="2">
    <citation type="journal article" date="2023" name="Mol. Biol. Evol.">
        <title>Genomics of Secondarily Temperate Adaptation in the Only Non-Antarctic Icefish.</title>
        <authorList>
            <person name="Rivera-Colon A.G."/>
            <person name="Rayamajhi N."/>
            <person name="Minhas B.F."/>
            <person name="Madrigal G."/>
            <person name="Bilyk K.T."/>
            <person name="Yoon V."/>
            <person name="Hune M."/>
            <person name="Gregory S."/>
            <person name="Cheng C.H.C."/>
            <person name="Catchen J.M."/>
        </authorList>
    </citation>
    <scope>NUCLEOTIDE SEQUENCE [LARGE SCALE GENOMIC DNA]</scope>
    <source>
        <strain evidence="2">JMC-PN-2008</strain>
    </source>
</reference>
<feature type="region of interest" description="Disordered" evidence="1">
    <location>
        <begin position="56"/>
        <end position="78"/>
    </location>
</feature>
<evidence type="ECO:0000256" key="1">
    <source>
        <dbReference type="SAM" id="MobiDB-lite"/>
    </source>
</evidence>
<accession>A0AAN7XPK7</accession>
<gene>
    <name evidence="2" type="ORF">PBY51_000513</name>
</gene>
<protein>
    <submittedName>
        <fullName evidence="2">Uncharacterized protein</fullName>
    </submittedName>
</protein>
<reference evidence="2 3" key="1">
    <citation type="journal article" date="2023" name="Genes (Basel)">
        <title>Chromosome-Level Genome Assembly and Circadian Gene Repertoire of the Patagonia Blennie Eleginops maclovinus-The Closest Ancestral Proxy of Antarctic Cryonotothenioids.</title>
        <authorList>
            <person name="Cheng C.C."/>
            <person name="Rivera-Colon A.G."/>
            <person name="Minhas B.F."/>
            <person name="Wilson L."/>
            <person name="Rayamajhi N."/>
            <person name="Vargas-Chacoff L."/>
            <person name="Catchen J.M."/>
        </authorList>
    </citation>
    <scope>NUCLEOTIDE SEQUENCE [LARGE SCALE GENOMIC DNA]</scope>
    <source>
        <strain evidence="2">JMC-PN-2008</strain>
    </source>
</reference>
<dbReference type="Proteomes" id="UP001346869">
    <property type="component" value="Unassembled WGS sequence"/>
</dbReference>
<evidence type="ECO:0000313" key="2">
    <source>
        <dbReference type="EMBL" id="KAK5863485.1"/>
    </source>
</evidence>
<dbReference type="AlphaFoldDB" id="A0AAN7XPK7"/>
<keyword evidence="3" id="KW-1185">Reference proteome</keyword>
<sequence>MDDNFGLRLTGGSRTEHATIWTLHPAVSAHNKELEGLLRDTLPCEEVVRNKRLSHISHRLPGGSPQLRRDHQFQAGGY</sequence>
<name>A0AAN7XPK7_ELEMC</name>
<dbReference type="EMBL" id="JAUZQC010000011">
    <property type="protein sequence ID" value="KAK5863485.1"/>
    <property type="molecule type" value="Genomic_DNA"/>
</dbReference>
<comment type="caution">
    <text evidence="2">The sequence shown here is derived from an EMBL/GenBank/DDBJ whole genome shotgun (WGS) entry which is preliminary data.</text>
</comment>